<dbReference type="Proteomes" id="UP000261660">
    <property type="component" value="Unplaced"/>
</dbReference>
<dbReference type="Gene3D" id="3.10.20.90">
    <property type="entry name" value="Phosphatidylinositol 3-kinase Catalytic Subunit, Chain A, domain 1"/>
    <property type="match status" value="1"/>
</dbReference>
<accession>A0A3Q3G2X3</accession>
<reference evidence="1" key="2">
    <citation type="submission" date="2025-09" db="UniProtKB">
        <authorList>
            <consortium name="Ensembl"/>
        </authorList>
    </citation>
    <scope>IDENTIFICATION</scope>
</reference>
<dbReference type="InterPro" id="IPR029071">
    <property type="entry name" value="Ubiquitin-like_domsf"/>
</dbReference>
<name>A0A3Q3G2X3_9LABR</name>
<reference evidence="1" key="1">
    <citation type="submission" date="2025-08" db="UniProtKB">
        <authorList>
            <consortium name="Ensembl"/>
        </authorList>
    </citation>
    <scope>IDENTIFICATION</scope>
</reference>
<dbReference type="GeneTree" id="ENSGT00940000177580"/>
<protein>
    <recommendedName>
        <fullName evidence="3">Ubiquitin-like domain-containing protein</fullName>
    </recommendedName>
</protein>
<dbReference type="Ensembl" id="ENSLBET00000026706.1">
    <property type="protein sequence ID" value="ENSLBEP00000025418.1"/>
    <property type="gene ID" value="ENSLBEG00000019412.1"/>
</dbReference>
<dbReference type="SUPFAM" id="SSF54236">
    <property type="entry name" value="Ubiquitin-like"/>
    <property type="match status" value="1"/>
</dbReference>
<organism evidence="1 2">
    <name type="scientific">Labrus bergylta</name>
    <name type="common">ballan wrasse</name>
    <dbReference type="NCBI Taxonomy" id="56723"/>
    <lineage>
        <taxon>Eukaryota</taxon>
        <taxon>Metazoa</taxon>
        <taxon>Chordata</taxon>
        <taxon>Craniata</taxon>
        <taxon>Vertebrata</taxon>
        <taxon>Euteleostomi</taxon>
        <taxon>Actinopterygii</taxon>
        <taxon>Neopterygii</taxon>
        <taxon>Teleostei</taxon>
        <taxon>Neoteleostei</taxon>
        <taxon>Acanthomorphata</taxon>
        <taxon>Eupercaria</taxon>
        <taxon>Labriformes</taxon>
        <taxon>Labridae</taxon>
        <taxon>Labrus</taxon>
    </lineage>
</organism>
<evidence type="ECO:0000313" key="2">
    <source>
        <dbReference type="Proteomes" id="UP000261660"/>
    </source>
</evidence>
<dbReference type="InParanoid" id="A0A3Q3G2X3"/>
<dbReference type="STRING" id="56723.ENSLBEP00000025418"/>
<proteinExistence type="predicted"/>
<evidence type="ECO:0000313" key="1">
    <source>
        <dbReference type="Ensembl" id="ENSLBEP00000025418.1"/>
    </source>
</evidence>
<evidence type="ECO:0008006" key="3">
    <source>
        <dbReference type="Google" id="ProtNLM"/>
    </source>
</evidence>
<keyword evidence="2" id="KW-1185">Reference proteome</keyword>
<dbReference type="AlphaFoldDB" id="A0A3Q3G2X3"/>
<sequence>MGIQVNVHGPRGEEKIIDLCDNIEQMKNITVEQLKRKIRNDLRISTSHFIFTETLEESTLVMAYGIRHLSTIHTLILLPGGN</sequence>